<evidence type="ECO:0000313" key="2">
    <source>
        <dbReference type="EMBL" id="MBX42863.1"/>
    </source>
</evidence>
<reference evidence="2" key="1">
    <citation type="submission" date="2018-02" db="EMBL/GenBank/DDBJ databases">
        <title>Rhizophora mucronata_Transcriptome.</title>
        <authorList>
            <person name="Meera S.P."/>
            <person name="Sreeshan A."/>
            <person name="Augustine A."/>
        </authorList>
    </citation>
    <scope>NUCLEOTIDE SEQUENCE</scope>
    <source>
        <tissue evidence="2">Leaf</tissue>
    </source>
</reference>
<dbReference type="EMBL" id="GGEC01062379">
    <property type="protein sequence ID" value="MBX42863.1"/>
    <property type="molecule type" value="Transcribed_RNA"/>
</dbReference>
<accession>A0A2P2NK49</accession>
<feature type="transmembrane region" description="Helical" evidence="1">
    <location>
        <begin position="21"/>
        <end position="41"/>
    </location>
</feature>
<protein>
    <submittedName>
        <fullName evidence="2">Uncharacterized protein</fullName>
    </submittedName>
</protein>
<keyword evidence="1" id="KW-0472">Membrane</keyword>
<evidence type="ECO:0000256" key="1">
    <source>
        <dbReference type="SAM" id="Phobius"/>
    </source>
</evidence>
<keyword evidence="1" id="KW-0812">Transmembrane</keyword>
<sequence>MNLKQFHSKSSMQLWLLDLQSLLLDYVMELVILLFGSLWILL</sequence>
<name>A0A2P2NK49_RHIMU</name>
<proteinExistence type="predicted"/>
<organism evidence="2">
    <name type="scientific">Rhizophora mucronata</name>
    <name type="common">Asiatic mangrove</name>
    <dbReference type="NCBI Taxonomy" id="61149"/>
    <lineage>
        <taxon>Eukaryota</taxon>
        <taxon>Viridiplantae</taxon>
        <taxon>Streptophyta</taxon>
        <taxon>Embryophyta</taxon>
        <taxon>Tracheophyta</taxon>
        <taxon>Spermatophyta</taxon>
        <taxon>Magnoliopsida</taxon>
        <taxon>eudicotyledons</taxon>
        <taxon>Gunneridae</taxon>
        <taxon>Pentapetalae</taxon>
        <taxon>rosids</taxon>
        <taxon>fabids</taxon>
        <taxon>Malpighiales</taxon>
        <taxon>Rhizophoraceae</taxon>
        <taxon>Rhizophora</taxon>
    </lineage>
</organism>
<dbReference type="AlphaFoldDB" id="A0A2P2NK49"/>
<keyword evidence="1" id="KW-1133">Transmembrane helix</keyword>